<gene>
    <name evidence="3" type="ORF">GCM10023321_45210</name>
</gene>
<evidence type="ECO:0000259" key="2">
    <source>
        <dbReference type="Pfam" id="PF12697"/>
    </source>
</evidence>
<keyword evidence="1" id="KW-0732">Signal</keyword>
<comment type="caution">
    <text evidence="3">The sequence shown here is derived from an EMBL/GenBank/DDBJ whole genome shotgun (WGS) entry which is preliminary data.</text>
</comment>
<dbReference type="GO" id="GO:0016787">
    <property type="term" value="F:hydrolase activity"/>
    <property type="evidence" value="ECO:0007669"/>
    <property type="project" value="UniProtKB-KW"/>
</dbReference>
<dbReference type="EMBL" id="BAABJP010000024">
    <property type="protein sequence ID" value="GAA5161269.1"/>
    <property type="molecule type" value="Genomic_DNA"/>
</dbReference>
<protein>
    <submittedName>
        <fullName evidence="3">Alpha/beta hydrolase</fullName>
    </submittedName>
</protein>
<dbReference type="Proteomes" id="UP001428817">
    <property type="component" value="Unassembled WGS sequence"/>
</dbReference>
<feature type="domain" description="AB hydrolase-1" evidence="2">
    <location>
        <begin position="41"/>
        <end position="257"/>
    </location>
</feature>
<organism evidence="3 4">
    <name type="scientific">Pseudonocardia eucalypti</name>
    <dbReference type="NCBI Taxonomy" id="648755"/>
    <lineage>
        <taxon>Bacteria</taxon>
        <taxon>Bacillati</taxon>
        <taxon>Actinomycetota</taxon>
        <taxon>Actinomycetes</taxon>
        <taxon>Pseudonocardiales</taxon>
        <taxon>Pseudonocardiaceae</taxon>
        <taxon>Pseudonocardia</taxon>
    </lineage>
</organism>
<dbReference type="PANTHER" id="PTHR37017">
    <property type="entry name" value="AB HYDROLASE-1 DOMAIN-CONTAINING PROTEIN-RELATED"/>
    <property type="match status" value="1"/>
</dbReference>
<dbReference type="Pfam" id="PF12697">
    <property type="entry name" value="Abhydrolase_6"/>
    <property type="match status" value="1"/>
</dbReference>
<dbReference type="PROSITE" id="PS51257">
    <property type="entry name" value="PROKAR_LIPOPROTEIN"/>
    <property type="match status" value="1"/>
</dbReference>
<dbReference type="SUPFAM" id="SSF53474">
    <property type="entry name" value="alpha/beta-Hydrolases"/>
    <property type="match status" value="1"/>
</dbReference>
<dbReference type="PANTHER" id="PTHR37017:SF11">
    <property type="entry name" value="ESTERASE_LIPASE_THIOESTERASE DOMAIN-CONTAINING PROTEIN"/>
    <property type="match status" value="1"/>
</dbReference>
<reference evidence="4" key="1">
    <citation type="journal article" date="2019" name="Int. J. Syst. Evol. Microbiol.">
        <title>The Global Catalogue of Microorganisms (GCM) 10K type strain sequencing project: providing services to taxonomists for standard genome sequencing and annotation.</title>
        <authorList>
            <consortium name="The Broad Institute Genomics Platform"/>
            <consortium name="The Broad Institute Genome Sequencing Center for Infectious Disease"/>
            <person name="Wu L."/>
            <person name="Ma J."/>
        </authorList>
    </citation>
    <scope>NUCLEOTIDE SEQUENCE [LARGE SCALE GENOMIC DNA]</scope>
    <source>
        <strain evidence="4">JCM 18303</strain>
    </source>
</reference>
<dbReference type="InterPro" id="IPR000073">
    <property type="entry name" value="AB_hydrolase_1"/>
</dbReference>
<evidence type="ECO:0000313" key="3">
    <source>
        <dbReference type="EMBL" id="GAA5161269.1"/>
    </source>
</evidence>
<evidence type="ECO:0000313" key="4">
    <source>
        <dbReference type="Proteomes" id="UP001428817"/>
    </source>
</evidence>
<keyword evidence="3" id="KW-0378">Hydrolase</keyword>
<keyword evidence="4" id="KW-1185">Reference proteome</keyword>
<feature type="chain" id="PRO_5046809585" evidence="1">
    <location>
        <begin position="22"/>
        <end position="268"/>
    </location>
</feature>
<feature type="signal peptide" evidence="1">
    <location>
        <begin position="1"/>
        <end position="21"/>
    </location>
</feature>
<dbReference type="Gene3D" id="3.40.50.1820">
    <property type="entry name" value="alpha/beta hydrolase"/>
    <property type="match status" value="1"/>
</dbReference>
<dbReference type="InterPro" id="IPR052897">
    <property type="entry name" value="Sec-Metab_Biosynth_Hydrolase"/>
</dbReference>
<proteinExistence type="predicted"/>
<sequence>MRVNKVLALVLGLAAATTVITVTTGCAGARVAGPAGGKPTVVLLSGAFEDGSSWGKVTRQLQADGYPVLVPAVPLRGVATDIAAVAGQVQAVPGPKVLVGHSYGGLLVSGLAGQLPDVTALVYVAAFIPEAGETAGQLNSSFPGSLIGPATTHTVAGPDGPEVLVNPASYREIFNAGADPADAAAEAAAQRPIRAAAFDEKVTAAAPAATPKYAVVATEDKAISPDAERFQAQRAKAVVTEVRAPHAVPAADPDAVTKVIRHASEPRP</sequence>
<dbReference type="InterPro" id="IPR029058">
    <property type="entry name" value="AB_hydrolase_fold"/>
</dbReference>
<evidence type="ECO:0000256" key="1">
    <source>
        <dbReference type="SAM" id="SignalP"/>
    </source>
</evidence>
<dbReference type="RefSeq" id="WP_185060027.1">
    <property type="nucleotide sequence ID" value="NZ_BAABJP010000024.1"/>
</dbReference>
<accession>A0ABP9QG13</accession>
<name>A0ABP9QG13_9PSEU</name>